<dbReference type="GO" id="GO:0015293">
    <property type="term" value="F:symporter activity"/>
    <property type="evidence" value="ECO:0007669"/>
    <property type="project" value="UniProtKB-KW"/>
</dbReference>
<dbReference type="Gene3D" id="1.20.1730.10">
    <property type="entry name" value="Sodium/glucose cotransporter"/>
    <property type="match status" value="1"/>
</dbReference>
<feature type="transmembrane region" description="Helical" evidence="14">
    <location>
        <begin position="180"/>
        <end position="199"/>
    </location>
</feature>
<evidence type="ECO:0000313" key="15">
    <source>
        <dbReference type="EMBL" id="GGN52808.1"/>
    </source>
</evidence>
<protein>
    <submittedName>
        <fullName evidence="15">Sodium:proline symporter</fullName>
    </submittedName>
</protein>
<evidence type="ECO:0000256" key="2">
    <source>
        <dbReference type="ARBA" id="ARBA00006434"/>
    </source>
</evidence>
<comment type="similarity">
    <text evidence="2 13">Belongs to the sodium:solute symporter (SSF) (TC 2.A.21) family.</text>
</comment>
<keyword evidence="11" id="KW-0739">Sodium transport</keyword>
<accession>A0A917XV79</accession>
<evidence type="ECO:0000256" key="1">
    <source>
        <dbReference type="ARBA" id="ARBA00004651"/>
    </source>
</evidence>
<evidence type="ECO:0000256" key="7">
    <source>
        <dbReference type="ARBA" id="ARBA00022989"/>
    </source>
</evidence>
<keyword evidence="5 14" id="KW-0812">Transmembrane</keyword>
<feature type="transmembrane region" description="Helical" evidence="14">
    <location>
        <begin position="225"/>
        <end position="246"/>
    </location>
</feature>
<dbReference type="PROSITE" id="PS00457">
    <property type="entry name" value="NA_SOLUT_SYMP_2"/>
    <property type="match status" value="1"/>
</dbReference>
<dbReference type="InterPro" id="IPR018212">
    <property type="entry name" value="Na/solute_symporter_CS"/>
</dbReference>
<evidence type="ECO:0000256" key="5">
    <source>
        <dbReference type="ARBA" id="ARBA00022692"/>
    </source>
</evidence>
<dbReference type="InterPro" id="IPR038377">
    <property type="entry name" value="Na/Glc_symporter_sf"/>
</dbReference>
<feature type="transmembrane region" description="Helical" evidence="14">
    <location>
        <begin position="44"/>
        <end position="64"/>
    </location>
</feature>
<keyword evidence="10 14" id="KW-0472">Membrane</keyword>
<dbReference type="Proteomes" id="UP000624041">
    <property type="component" value="Unassembled WGS sequence"/>
</dbReference>
<feature type="transmembrane region" description="Helical" evidence="14">
    <location>
        <begin position="146"/>
        <end position="168"/>
    </location>
</feature>
<dbReference type="CDD" id="cd10322">
    <property type="entry name" value="SLC5sbd"/>
    <property type="match status" value="1"/>
</dbReference>
<comment type="caution">
    <text evidence="15">The sequence shown here is derived from an EMBL/GenBank/DDBJ whole genome shotgun (WGS) entry which is preliminary data.</text>
</comment>
<reference evidence="15" key="2">
    <citation type="submission" date="2020-09" db="EMBL/GenBank/DDBJ databases">
        <authorList>
            <person name="Sun Q."/>
            <person name="Ohkuma M."/>
        </authorList>
    </citation>
    <scope>NUCLEOTIDE SEQUENCE</scope>
    <source>
        <strain evidence="15">JCM 17251</strain>
    </source>
</reference>
<keyword evidence="4" id="KW-1003">Cell membrane</keyword>
<dbReference type="NCBIfam" id="TIGR00813">
    <property type="entry name" value="sss"/>
    <property type="match status" value="1"/>
</dbReference>
<evidence type="ECO:0000256" key="9">
    <source>
        <dbReference type="ARBA" id="ARBA00023065"/>
    </source>
</evidence>
<feature type="transmembrane region" description="Helical" evidence="14">
    <location>
        <begin position="309"/>
        <end position="338"/>
    </location>
</feature>
<dbReference type="PROSITE" id="PS50283">
    <property type="entry name" value="NA_SOLUT_SYMP_3"/>
    <property type="match status" value="1"/>
</dbReference>
<dbReference type="GO" id="GO:0005886">
    <property type="term" value="C:plasma membrane"/>
    <property type="evidence" value="ECO:0007669"/>
    <property type="project" value="UniProtKB-SubCell"/>
</dbReference>
<feature type="transmembrane region" description="Helical" evidence="14">
    <location>
        <begin position="382"/>
        <end position="406"/>
    </location>
</feature>
<comment type="subcellular location">
    <subcellularLocation>
        <location evidence="1">Cell membrane</location>
        <topology evidence="1">Multi-pass membrane protein</topology>
    </subcellularLocation>
</comment>
<reference evidence="15" key="1">
    <citation type="journal article" date="2014" name="Int. J. Syst. Evol. Microbiol.">
        <title>Complete genome sequence of Corynebacterium casei LMG S-19264T (=DSM 44701T), isolated from a smear-ripened cheese.</title>
        <authorList>
            <consortium name="US DOE Joint Genome Institute (JGI-PGF)"/>
            <person name="Walter F."/>
            <person name="Albersmeier A."/>
            <person name="Kalinowski J."/>
            <person name="Ruckert C."/>
        </authorList>
    </citation>
    <scope>NUCLEOTIDE SEQUENCE</scope>
    <source>
        <strain evidence="15">JCM 17251</strain>
    </source>
</reference>
<dbReference type="RefSeq" id="WP_156855058.1">
    <property type="nucleotide sequence ID" value="NZ_BMOS01000004.1"/>
</dbReference>
<feature type="transmembrane region" description="Helical" evidence="14">
    <location>
        <begin position="359"/>
        <end position="376"/>
    </location>
</feature>
<keyword evidence="3" id="KW-0813">Transport</keyword>
<evidence type="ECO:0000256" key="14">
    <source>
        <dbReference type="SAM" id="Phobius"/>
    </source>
</evidence>
<dbReference type="GO" id="GO:0046942">
    <property type="term" value="P:carboxylic acid transport"/>
    <property type="evidence" value="ECO:0007669"/>
    <property type="project" value="UniProtKB-ARBA"/>
</dbReference>
<organism evidence="15 16">
    <name type="scientific">Oceanobacillus indicireducens</name>
    <dbReference type="NCBI Taxonomy" id="1004261"/>
    <lineage>
        <taxon>Bacteria</taxon>
        <taxon>Bacillati</taxon>
        <taxon>Bacillota</taxon>
        <taxon>Bacilli</taxon>
        <taxon>Bacillales</taxon>
        <taxon>Bacillaceae</taxon>
        <taxon>Oceanobacillus</taxon>
    </lineage>
</organism>
<feature type="transmembrane region" description="Helical" evidence="14">
    <location>
        <begin position="267"/>
        <end position="289"/>
    </location>
</feature>
<dbReference type="GO" id="GO:0006814">
    <property type="term" value="P:sodium ion transport"/>
    <property type="evidence" value="ECO:0007669"/>
    <property type="project" value="UniProtKB-KW"/>
</dbReference>
<keyword evidence="16" id="KW-1185">Reference proteome</keyword>
<dbReference type="InterPro" id="IPR001734">
    <property type="entry name" value="Na/solute_symporter"/>
</dbReference>
<feature type="transmembrane region" description="Helical" evidence="14">
    <location>
        <begin position="6"/>
        <end position="23"/>
    </location>
</feature>
<dbReference type="EMBL" id="BMOS01000004">
    <property type="protein sequence ID" value="GGN52808.1"/>
    <property type="molecule type" value="Genomic_DNA"/>
</dbReference>
<keyword evidence="7 14" id="KW-1133">Transmembrane helix</keyword>
<keyword evidence="8" id="KW-0915">Sodium</keyword>
<evidence type="ECO:0000256" key="11">
    <source>
        <dbReference type="ARBA" id="ARBA00023201"/>
    </source>
</evidence>
<dbReference type="PANTHER" id="PTHR48086">
    <property type="entry name" value="SODIUM/PROLINE SYMPORTER-RELATED"/>
    <property type="match status" value="1"/>
</dbReference>
<feature type="transmembrane region" description="Helical" evidence="14">
    <location>
        <begin position="70"/>
        <end position="93"/>
    </location>
</feature>
<evidence type="ECO:0000256" key="12">
    <source>
        <dbReference type="ARBA" id="ARBA00033708"/>
    </source>
</evidence>
<comment type="catalytic activity">
    <reaction evidence="12">
        <text>L-proline(in) + Na(+)(in) = L-proline(out) + Na(+)(out)</text>
        <dbReference type="Rhea" id="RHEA:28967"/>
        <dbReference type="ChEBI" id="CHEBI:29101"/>
        <dbReference type="ChEBI" id="CHEBI:60039"/>
    </reaction>
</comment>
<dbReference type="Pfam" id="PF00474">
    <property type="entry name" value="SSF"/>
    <property type="match status" value="1"/>
</dbReference>
<feature type="transmembrane region" description="Helical" evidence="14">
    <location>
        <begin position="113"/>
        <end position="134"/>
    </location>
</feature>
<dbReference type="InterPro" id="IPR050277">
    <property type="entry name" value="Sodium:Solute_Symporter"/>
</dbReference>
<feature type="transmembrane region" description="Helical" evidence="14">
    <location>
        <begin position="413"/>
        <end position="432"/>
    </location>
</feature>
<gene>
    <name evidence="15" type="ORF">GCM10007971_08840</name>
</gene>
<dbReference type="AlphaFoldDB" id="A0A917XV79"/>
<keyword evidence="9" id="KW-0406">Ion transport</keyword>
<keyword evidence="6" id="KW-0769">Symport</keyword>
<evidence type="ECO:0000256" key="4">
    <source>
        <dbReference type="ARBA" id="ARBA00022475"/>
    </source>
</evidence>
<dbReference type="PANTHER" id="PTHR48086:SF3">
    <property type="entry name" value="SODIUM_PROLINE SYMPORTER"/>
    <property type="match status" value="1"/>
</dbReference>
<evidence type="ECO:0000256" key="13">
    <source>
        <dbReference type="RuleBase" id="RU362091"/>
    </source>
</evidence>
<sequence length="480" mass="51603">MQLTETIILVIYLILMTLMGIYFTKRAHTSESDYWTAGRQINTFVGAFALFAALASSSSLMGAVGSGVSLGVPFLFAYGFGAVAILPFTMFLVSGQIRRSGVATLPEFFKQRYGNKVQLLAVAIVVIGMTFYMVPQLTASGLIGSYILGVEYTTAVIVLGIGFTLYAALGGMWAITYTDLVQGALILVGMFILSIIILIQHNGFGSLLQDALAVTPHFGDITQPWMSYFGLFLAFLWFGIVSPSAVMRNFASRDARVARRSAMWACLLYLTIFIFGFIVASAGATLGIAESLTNQDMIFISVIEHYMTPILAGIMFAGLIAAIMSSADAMLLAISAGVARDIYKEYIKKDASEKQVTRLGFVVMFIASLIGILIAINPPQLIAIMVGWVGGGLLSTFGFPLVLGIWWKRANTAGALAGMIGGGLTFVILVITEPFGVVAEPIIAAPVSLILLIVVSLMTPPPPEETQKQVDRYHGERIVS</sequence>
<proteinExistence type="inferred from homology"/>
<name>A0A917XV79_9BACI</name>
<feature type="transmembrane region" description="Helical" evidence="14">
    <location>
        <begin position="438"/>
        <end position="458"/>
    </location>
</feature>
<evidence type="ECO:0000256" key="3">
    <source>
        <dbReference type="ARBA" id="ARBA00022448"/>
    </source>
</evidence>
<dbReference type="PROSITE" id="PS00456">
    <property type="entry name" value="NA_SOLUT_SYMP_1"/>
    <property type="match status" value="1"/>
</dbReference>
<evidence type="ECO:0000313" key="16">
    <source>
        <dbReference type="Proteomes" id="UP000624041"/>
    </source>
</evidence>
<evidence type="ECO:0000256" key="8">
    <source>
        <dbReference type="ARBA" id="ARBA00023053"/>
    </source>
</evidence>
<evidence type="ECO:0000256" key="6">
    <source>
        <dbReference type="ARBA" id="ARBA00022847"/>
    </source>
</evidence>
<evidence type="ECO:0000256" key="10">
    <source>
        <dbReference type="ARBA" id="ARBA00023136"/>
    </source>
</evidence>